<reference evidence="1 2" key="1">
    <citation type="journal article" date="2011" name="Front. Microbiol.">
        <title>Genomic signatures of strain selection and enhancement in Bacillus atrophaeus var. globigii, a historical biowarfare simulant.</title>
        <authorList>
            <person name="Gibbons H.S."/>
            <person name="Broomall S.M."/>
            <person name="McNew L.A."/>
            <person name="Daligault H."/>
            <person name="Chapman C."/>
            <person name="Bruce D."/>
            <person name="Karavis M."/>
            <person name="Krepps M."/>
            <person name="McGregor P.A."/>
            <person name="Hong C."/>
            <person name="Park K.H."/>
            <person name="Akmal A."/>
            <person name="Feldman A."/>
            <person name="Lin J.S."/>
            <person name="Chang W.E."/>
            <person name="Higgs B.W."/>
            <person name="Demirev P."/>
            <person name="Lindquist J."/>
            <person name="Liem A."/>
            <person name="Fochler E."/>
            <person name="Read T.D."/>
            <person name="Tapia R."/>
            <person name="Johnson S."/>
            <person name="Bishop-Lilly K.A."/>
            <person name="Detter C."/>
            <person name="Han C."/>
            <person name="Sozhamannan S."/>
            <person name="Rosenzweig C.N."/>
            <person name="Skowronski E.W."/>
        </authorList>
    </citation>
    <scope>NUCLEOTIDE SEQUENCE [LARGE SCALE GENOMIC DNA]</scope>
    <source>
        <strain evidence="1 2">AK5</strain>
    </source>
</reference>
<evidence type="ECO:0000313" key="1">
    <source>
        <dbReference type="EMBL" id="RUO19540.1"/>
    </source>
</evidence>
<dbReference type="OrthoDB" id="6105459at2"/>
<keyword evidence="2" id="KW-1185">Reference proteome</keyword>
<sequence length="117" mass="13643">MKPSTERYTIVASRVFQLSVRRFRAFVEGQYSAAMAENLVSRIKTKISQELTLNPHIAPVSERLLSLGIAEYRQWLVDDHNIVMYRIDEESRCIELLVLMSTKQNIEKLLYEVNLLI</sequence>
<gene>
    <name evidence="1" type="ORF">CWE06_08395</name>
</gene>
<dbReference type="AlphaFoldDB" id="A0A432VT33"/>
<dbReference type="Proteomes" id="UP000288212">
    <property type="component" value="Unassembled WGS sequence"/>
</dbReference>
<dbReference type="InterPro" id="IPR035093">
    <property type="entry name" value="RelE/ParE_toxin_dom_sf"/>
</dbReference>
<name>A0A432VT33_9GAMM</name>
<organism evidence="1 2">
    <name type="scientific">Aliidiomarina haloalkalitolerans</name>
    <dbReference type="NCBI Taxonomy" id="859059"/>
    <lineage>
        <taxon>Bacteria</taxon>
        <taxon>Pseudomonadati</taxon>
        <taxon>Pseudomonadota</taxon>
        <taxon>Gammaproteobacteria</taxon>
        <taxon>Alteromonadales</taxon>
        <taxon>Idiomarinaceae</taxon>
        <taxon>Aliidiomarina</taxon>
    </lineage>
</organism>
<accession>A0A432VT33</accession>
<evidence type="ECO:0000313" key="2">
    <source>
        <dbReference type="Proteomes" id="UP000288212"/>
    </source>
</evidence>
<dbReference type="EMBL" id="PIPI01000005">
    <property type="protein sequence ID" value="RUO19540.1"/>
    <property type="molecule type" value="Genomic_DNA"/>
</dbReference>
<proteinExistence type="predicted"/>
<dbReference type="Gene3D" id="3.30.2310.20">
    <property type="entry name" value="RelE-like"/>
    <property type="match status" value="1"/>
</dbReference>
<evidence type="ECO:0008006" key="3">
    <source>
        <dbReference type="Google" id="ProtNLM"/>
    </source>
</evidence>
<comment type="caution">
    <text evidence="1">The sequence shown here is derived from an EMBL/GenBank/DDBJ whole genome shotgun (WGS) entry which is preliminary data.</text>
</comment>
<protein>
    <recommendedName>
        <fullName evidence="3">Type II toxin-antitoxin system RelE/ParE family toxin</fullName>
    </recommendedName>
</protein>